<protein>
    <submittedName>
        <fullName evidence="1">Uncharacterized protein</fullName>
    </submittedName>
</protein>
<evidence type="ECO:0000313" key="1">
    <source>
        <dbReference type="EMBL" id="SPC99451.1"/>
    </source>
</evidence>
<name>A0A2N9GJH2_FAGSY</name>
<dbReference type="EMBL" id="OIVN01001977">
    <property type="protein sequence ID" value="SPC99451.1"/>
    <property type="molecule type" value="Genomic_DNA"/>
</dbReference>
<gene>
    <name evidence="1" type="ORF">FSB_LOCUS27333</name>
</gene>
<sequence length="260" mass="29274">MFWKCCTEYVIDQIKSAALDQIQIQQIKSLSLSDIIPSQLSLPSANSDSVSDSPSELRIFGVTDDLRDFVKGLTSTTFQNFLIKGEQWITELSRWYSEKFMKDQWKKEECLSAVVQKKPRQHVHGLVVVSYRSRGYQICKGTPVVVVSDYYKAQKSIPIVFRGPNCAAVRVGVQHSQILAPSGLQTAMLTKMASFYNYDQNPCTFRIKELSTTECGRGALCGSGNCSWYCADELRLKWPVVLPKEWEEGELMGSKPTGCV</sequence>
<organism evidence="1">
    <name type="scientific">Fagus sylvatica</name>
    <name type="common">Beechnut</name>
    <dbReference type="NCBI Taxonomy" id="28930"/>
    <lineage>
        <taxon>Eukaryota</taxon>
        <taxon>Viridiplantae</taxon>
        <taxon>Streptophyta</taxon>
        <taxon>Embryophyta</taxon>
        <taxon>Tracheophyta</taxon>
        <taxon>Spermatophyta</taxon>
        <taxon>Magnoliopsida</taxon>
        <taxon>eudicotyledons</taxon>
        <taxon>Gunneridae</taxon>
        <taxon>Pentapetalae</taxon>
        <taxon>rosids</taxon>
        <taxon>fabids</taxon>
        <taxon>Fagales</taxon>
        <taxon>Fagaceae</taxon>
        <taxon>Fagus</taxon>
    </lineage>
</organism>
<proteinExistence type="predicted"/>
<accession>A0A2N9GJH2</accession>
<dbReference type="AlphaFoldDB" id="A0A2N9GJH2"/>
<reference evidence="1" key="1">
    <citation type="submission" date="2018-02" db="EMBL/GenBank/DDBJ databases">
        <authorList>
            <person name="Cohen D.B."/>
            <person name="Kent A.D."/>
        </authorList>
    </citation>
    <scope>NUCLEOTIDE SEQUENCE</scope>
</reference>